<dbReference type="GO" id="GO:0005667">
    <property type="term" value="C:transcription regulator complex"/>
    <property type="evidence" value="ECO:0007669"/>
    <property type="project" value="TreeGrafter"/>
</dbReference>
<dbReference type="PANTHER" id="PTHR12533">
    <property type="entry name" value="NFAT"/>
    <property type="match status" value="1"/>
</dbReference>
<sequence length="198" mass="22446">MQRLIELAKVSGSDDVRDMTGESSARSHRGRRTVSRGLLGTIQQTKVPSSRLLKRNERYPGIILLRDFSKASFSSYLKSALGLRPNEISQLEDKKPIYGPMRQIRNRRTRPDQPIERGESRTGLLGWQYPAWCKLPVILHVFVATETGRVRPHLFYKACRVPGKAPLQGCMERQLDTTSVIEIQFPPSLFASPDPVMT</sequence>
<protein>
    <submittedName>
        <fullName evidence="1">Uncharacterized protein</fullName>
    </submittedName>
</protein>
<reference evidence="1" key="1">
    <citation type="submission" date="2018-11" db="EMBL/GenBank/DDBJ databases">
        <authorList>
            <consortium name="Pathogen Informatics"/>
        </authorList>
    </citation>
    <scope>NUCLEOTIDE SEQUENCE</scope>
</reference>
<comment type="caution">
    <text evidence="1">The sequence shown here is derived from an EMBL/GenBank/DDBJ whole genome shotgun (WGS) entry which is preliminary data.</text>
</comment>
<dbReference type="AlphaFoldDB" id="A0A3S5AZG8"/>
<proteinExistence type="predicted"/>
<name>A0A3S5AZG8_9PLAT</name>
<dbReference type="GO" id="GO:0000981">
    <property type="term" value="F:DNA-binding transcription factor activity, RNA polymerase II-specific"/>
    <property type="evidence" value="ECO:0007669"/>
    <property type="project" value="TreeGrafter"/>
</dbReference>
<dbReference type="InterPro" id="IPR037059">
    <property type="entry name" value="RHD_DNA_bind_dom_sf"/>
</dbReference>
<dbReference type="InterPro" id="IPR008366">
    <property type="entry name" value="NFAT"/>
</dbReference>
<accession>A0A3S5AZG8</accession>
<evidence type="ECO:0000313" key="2">
    <source>
        <dbReference type="Proteomes" id="UP000784294"/>
    </source>
</evidence>
<dbReference type="Gene3D" id="2.60.40.340">
    <property type="entry name" value="Rel homology domain (RHD), DNA-binding domain"/>
    <property type="match status" value="1"/>
</dbReference>
<dbReference type="InterPro" id="IPR008967">
    <property type="entry name" value="p53-like_TF_DNA-bd_sf"/>
</dbReference>
<dbReference type="SUPFAM" id="SSF49417">
    <property type="entry name" value="p53-like transcription factors"/>
    <property type="match status" value="1"/>
</dbReference>
<dbReference type="OrthoDB" id="5346094at2759"/>
<gene>
    <name evidence="1" type="ORF">PXEA_LOCUS25854</name>
</gene>
<dbReference type="GO" id="GO:0000978">
    <property type="term" value="F:RNA polymerase II cis-regulatory region sequence-specific DNA binding"/>
    <property type="evidence" value="ECO:0007669"/>
    <property type="project" value="TreeGrafter"/>
</dbReference>
<dbReference type="PANTHER" id="PTHR12533:SF7">
    <property type="entry name" value="NFAT NUCLEAR FACTOR, ISOFORM B"/>
    <property type="match status" value="1"/>
</dbReference>
<dbReference type="Proteomes" id="UP000784294">
    <property type="component" value="Unassembled WGS sequence"/>
</dbReference>
<organism evidence="1 2">
    <name type="scientific">Protopolystoma xenopodis</name>
    <dbReference type="NCBI Taxonomy" id="117903"/>
    <lineage>
        <taxon>Eukaryota</taxon>
        <taxon>Metazoa</taxon>
        <taxon>Spiralia</taxon>
        <taxon>Lophotrochozoa</taxon>
        <taxon>Platyhelminthes</taxon>
        <taxon>Monogenea</taxon>
        <taxon>Polyopisthocotylea</taxon>
        <taxon>Polystomatidea</taxon>
        <taxon>Polystomatidae</taxon>
        <taxon>Protopolystoma</taxon>
    </lineage>
</organism>
<evidence type="ECO:0000313" key="1">
    <source>
        <dbReference type="EMBL" id="VEL32414.1"/>
    </source>
</evidence>
<keyword evidence="2" id="KW-1185">Reference proteome</keyword>
<dbReference type="EMBL" id="CAAALY010244151">
    <property type="protein sequence ID" value="VEL32414.1"/>
    <property type="molecule type" value="Genomic_DNA"/>
</dbReference>